<accession>A0A1T1H7T6</accession>
<keyword evidence="1" id="KW-1133">Transmembrane helix</keyword>
<dbReference type="AlphaFoldDB" id="A0A1T1H7T6"/>
<evidence type="ECO:0000313" key="3">
    <source>
        <dbReference type="Proteomes" id="UP000190064"/>
    </source>
</evidence>
<proteinExistence type="predicted"/>
<dbReference type="Proteomes" id="UP000190064">
    <property type="component" value="Unassembled WGS sequence"/>
</dbReference>
<keyword evidence="1" id="KW-0812">Transmembrane</keyword>
<keyword evidence="3" id="KW-1185">Reference proteome</keyword>
<gene>
    <name evidence="2" type="ORF">BTA35_0216445</name>
</gene>
<feature type="transmembrane region" description="Helical" evidence="1">
    <location>
        <begin position="54"/>
        <end position="73"/>
    </location>
</feature>
<comment type="caution">
    <text evidence="2">The sequence shown here is derived from an EMBL/GenBank/DDBJ whole genome shotgun (WGS) entry which is preliminary data.</text>
</comment>
<evidence type="ECO:0000256" key="1">
    <source>
        <dbReference type="SAM" id="Phobius"/>
    </source>
</evidence>
<name>A0A1T1H7T6_OCELI</name>
<keyword evidence="1" id="KW-0472">Membrane</keyword>
<evidence type="ECO:0000313" key="2">
    <source>
        <dbReference type="EMBL" id="OOV85855.1"/>
    </source>
</evidence>
<sequence length="74" mass="8560">MMKEFTIVKNGERVFDRTQGKYVTSNPTKTQGMAKLNYLNLSKTREIFGDIERMLLLLEIHILIALYLGILTIL</sequence>
<organism evidence="2 3">
    <name type="scientific">Oceanospirillum linum</name>
    <dbReference type="NCBI Taxonomy" id="966"/>
    <lineage>
        <taxon>Bacteria</taxon>
        <taxon>Pseudomonadati</taxon>
        <taxon>Pseudomonadota</taxon>
        <taxon>Gammaproteobacteria</taxon>
        <taxon>Oceanospirillales</taxon>
        <taxon>Oceanospirillaceae</taxon>
        <taxon>Oceanospirillum</taxon>
    </lineage>
</organism>
<dbReference type="EMBL" id="MTSD02000022">
    <property type="protein sequence ID" value="OOV85855.1"/>
    <property type="molecule type" value="Genomic_DNA"/>
</dbReference>
<reference evidence="2" key="1">
    <citation type="submission" date="2017-02" db="EMBL/GenBank/DDBJ databases">
        <title>Draft Genome Sequence of the Salt Water Bacterium Oceanospirillum linum ATCC 11336.</title>
        <authorList>
            <person name="Trachtenberg A.M."/>
            <person name="Carney J.G."/>
            <person name="Linnane J.D."/>
            <person name="Rheaume B.A."/>
            <person name="Pitts N.L."/>
            <person name="Mykles D.L."/>
            <person name="Maclea K.S."/>
        </authorList>
    </citation>
    <scope>NUCLEOTIDE SEQUENCE [LARGE SCALE GENOMIC DNA]</scope>
    <source>
        <strain evidence="2">ATCC 11336</strain>
    </source>
</reference>
<dbReference type="RefSeq" id="WP_078320899.1">
    <property type="nucleotide sequence ID" value="NZ_MTSD02000022.1"/>
</dbReference>
<protein>
    <submittedName>
        <fullName evidence="2">Uncharacterized protein</fullName>
    </submittedName>
</protein>